<dbReference type="InterPro" id="IPR019786">
    <property type="entry name" value="Zinc_finger_PHD-type_CS"/>
</dbReference>
<dbReference type="Pfam" id="PF12937">
    <property type="entry name" value="F-box-like"/>
    <property type="match status" value="1"/>
</dbReference>
<dbReference type="PROSITE" id="PS50181">
    <property type="entry name" value="FBOX"/>
    <property type="match status" value="1"/>
</dbReference>
<dbReference type="SMART" id="SM00256">
    <property type="entry name" value="FBOX"/>
    <property type="match status" value="1"/>
</dbReference>
<protein>
    <recommendedName>
        <fullName evidence="4">F-box domain-containing protein</fullName>
    </recommendedName>
</protein>
<dbReference type="CDD" id="cd09917">
    <property type="entry name" value="F-box_SF"/>
    <property type="match status" value="1"/>
</dbReference>
<evidence type="ECO:0000313" key="5">
    <source>
        <dbReference type="EMBL" id="JAV19597.1"/>
    </source>
</evidence>
<dbReference type="GO" id="GO:0008270">
    <property type="term" value="F:zinc ion binding"/>
    <property type="evidence" value="ECO:0007669"/>
    <property type="project" value="UniProtKB-KW"/>
</dbReference>
<evidence type="ECO:0000259" key="4">
    <source>
        <dbReference type="PROSITE" id="PS50181"/>
    </source>
</evidence>
<dbReference type="Gene3D" id="1.20.1280.50">
    <property type="match status" value="1"/>
</dbReference>
<dbReference type="EMBL" id="GFDL01015448">
    <property type="protein sequence ID" value="JAV19597.1"/>
    <property type="molecule type" value="Transcribed_RNA"/>
</dbReference>
<name>A0A1Q3EWA0_CULTA</name>
<dbReference type="PANTHER" id="PTHR38926:SF5">
    <property type="entry name" value="F-BOX AND LEUCINE-RICH REPEAT PROTEIN 6"/>
    <property type="match status" value="1"/>
</dbReference>
<keyword evidence="2" id="KW-0863">Zinc-finger</keyword>
<dbReference type="Gene3D" id="3.80.10.10">
    <property type="entry name" value="Ribonuclease Inhibitor"/>
    <property type="match status" value="2"/>
</dbReference>
<organism evidence="5">
    <name type="scientific">Culex tarsalis</name>
    <name type="common">Encephalitis mosquito</name>
    <dbReference type="NCBI Taxonomy" id="7177"/>
    <lineage>
        <taxon>Eukaryota</taxon>
        <taxon>Metazoa</taxon>
        <taxon>Ecdysozoa</taxon>
        <taxon>Arthropoda</taxon>
        <taxon>Hexapoda</taxon>
        <taxon>Insecta</taxon>
        <taxon>Pterygota</taxon>
        <taxon>Neoptera</taxon>
        <taxon>Endopterygota</taxon>
        <taxon>Diptera</taxon>
        <taxon>Nematocera</taxon>
        <taxon>Culicoidea</taxon>
        <taxon>Culicidae</taxon>
        <taxon>Culicinae</taxon>
        <taxon>Culicini</taxon>
        <taxon>Culex</taxon>
        <taxon>Culex</taxon>
    </lineage>
</organism>
<proteinExistence type="predicted"/>
<sequence length="559" mass="63359">MEHCEICDQSCLPADNTCVPCSGPCGGTVHARCATFSGLTLTTVDGLFWFCDRCQRGLRPLAKANASSPVDLPELPTEMWIEVFQSLPAGMLAKVRLVCRRWRDIVAGCPTLLSKLTVSFRWSTEDRKFKPDHLLPVAKASFISIKGIGSWWHSYGPGLTEIAIEHFCMAPFHLIKLSDLLAMLKHTPNLKRFALIGCILTGKRSGRPDFHLNKLETLILEDILELGKYLRIFRKLFAPSPVKSLKIAWSENAGHTAAAEPSEMAQIVEDSEATLEELNINCSYIFLFEMMFLRELRLKKVTLANEDYEDKSRLLMEWFEMLPGLEFVDVSDMLVFSEDNASMLNEIGQLLPRLKFLSIYVAHVDVSFLCKIPNLQTFKLHGDEDTFKLIRSNECDEKLSNMRELHLWQVKIPNTWLATLPNLRTLNLTSCSIDSWSDFLDALESLQCLETLTLVMTSANATEPSPGTRRRSALPRLRQFKYESYDKATDDAFGELLAMCSELRDLELELVQLNDAILGAIFQHLRQLRKLIATGCGTSRAMESHIRQHCRSLEELKFG</sequence>
<keyword evidence="3" id="KW-0862">Zinc</keyword>
<reference evidence="5" key="1">
    <citation type="submission" date="2017-01" db="EMBL/GenBank/DDBJ databases">
        <title>A deep insight into the sialotranscriptome of adult male and female Cluex tarsalis mosquitoes.</title>
        <authorList>
            <person name="Ribeiro J.M."/>
            <person name="Moreira F."/>
            <person name="Bernard K.A."/>
            <person name="Calvo E."/>
        </authorList>
    </citation>
    <scope>NUCLEOTIDE SEQUENCE</scope>
    <source>
        <strain evidence="5">Kern County</strain>
        <tissue evidence="5">Salivary glands</tissue>
    </source>
</reference>
<dbReference type="InterPro" id="IPR032675">
    <property type="entry name" value="LRR_dom_sf"/>
</dbReference>
<dbReference type="InterPro" id="IPR036047">
    <property type="entry name" value="F-box-like_dom_sf"/>
</dbReference>
<dbReference type="SUPFAM" id="SSF81383">
    <property type="entry name" value="F-box domain"/>
    <property type="match status" value="1"/>
</dbReference>
<dbReference type="PROSITE" id="PS01359">
    <property type="entry name" value="ZF_PHD_1"/>
    <property type="match status" value="1"/>
</dbReference>
<dbReference type="AlphaFoldDB" id="A0A1Q3EWA0"/>
<dbReference type="InterPro" id="IPR001810">
    <property type="entry name" value="F-box_dom"/>
</dbReference>
<evidence type="ECO:0000256" key="3">
    <source>
        <dbReference type="ARBA" id="ARBA00022833"/>
    </source>
</evidence>
<dbReference type="SUPFAM" id="SSF52047">
    <property type="entry name" value="RNI-like"/>
    <property type="match status" value="1"/>
</dbReference>
<evidence type="ECO:0000256" key="1">
    <source>
        <dbReference type="ARBA" id="ARBA00022723"/>
    </source>
</evidence>
<feature type="domain" description="F-box" evidence="4">
    <location>
        <begin position="69"/>
        <end position="116"/>
    </location>
</feature>
<dbReference type="SUPFAM" id="SSF57903">
    <property type="entry name" value="FYVE/PHD zinc finger"/>
    <property type="match status" value="1"/>
</dbReference>
<accession>A0A1Q3EWA0</accession>
<dbReference type="PANTHER" id="PTHR38926">
    <property type="entry name" value="F-BOX DOMAIN CONTAINING PROTEIN, EXPRESSED"/>
    <property type="match status" value="1"/>
</dbReference>
<evidence type="ECO:0000256" key="2">
    <source>
        <dbReference type="ARBA" id="ARBA00022771"/>
    </source>
</evidence>
<keyword evidence="1" id="KW-0479">Metal-binding</keyword>
<dbReference type="InterPro" id="IPR011011">
    <property type="entry name" value="Znf_FYVE_PHD"/>
</dbReference>